<protein>
    <recommendedName>
        <fullName evidence="3">NmrA-like domain-containing protein</fullName>
    </recommendedName>
</protein>
<dbReference type="Proteomes" id="UP000019373">
    <property type="component" value="Unassembled WGS sequence"/>
</dbReference>
<dbReference type="RefSeq" id="XP_007787391.1">
    <property type="nucleotide sequence ID" value="XM_007789201.1"/>
</dbReference>
<dbReference type="CDD" id="cd05259">
    <property type="entry name" value="PCBER_SDR_a"/>
    <property type="match status" value="1"/>
</dbReference>
<evidence type="ECO:0000256" key="1">
    <source>
        <dbReference type="ARBA" id="ARBA00022857"/>
    </source>
</evidence>
<dbReference type="eggNOG" id="ENOG502SHHA">
    <property type="taxonomic scope" value="Eukaryota"/>
</dbReference>
<dbReference type="PANTHER" id="PTHR47706">
    <property type="entry name" value="NMRA-LIKE FAMILY PROTEIN"/>
    <property type="match status" value="1"/>
</dbReference>
<evidence type="ECO:0000313" key="5">
    <source>
        <dbReference type="Proteomes" id="UP000019373"/>
    </source>
</evidence>
<dbReference type="PANTHER" id="PTHR47706:SF7">
    <property type="entry name" value="CIPA-LIKE, PUTATIVE (AFU_ORTHOLOGUE AFUA_1G01630)-RELATED"/>
    <property type="match status" value="1"/>
</dbReference>
<dbReference type="SUPFAM" id="SSF51735">
    <property type="entry name" value="NAD(P)-binding Rossmann-fold domains"/>
    <property type="match status" value="1"/>
</dbReference>
<dbReference type="InterPro" id="IPR036291">
    <property type="entry name" value="NAD(P)-bd_dom_sf"/>
</dbReference>
<dbReference type="InterPro" id="IPR045312">
    <property type="entry name" value="PCBER-like"/>
</dbReference>
<dbReference type="EMBL" id="KE720815">
    <property type="protein sequence ID" value="ERF75379.1"/>
    <property type="molecule type" value="Genomic_DNA"/>
</dbReference>
<evidence type="ECO:0000313" key="4">
    <source>
        <dbReference type="EMBL" id="ERF75379.1"/>
    </source>
</evidence>
<dbReference type="HOGENOM" id="CLU_044876_1_1_1"/>
<dbReference type="GeneID" id="19235236"/>
<keyword evidence="5" id="KW-1185">Reference proteome</keyword>
<proteinExistence type="predicted"/>
<dbReference type="OrthoDB" id="9974981at2759"/>
<gene>
    <name evidence="4" type="ORF">EPUS_00172</name>
</gene>
<dbReference type="Gene3D" id="3.90.25.10">
    <property type="entry name" value="UDP-galactose 4-epimerase, domain 1"/>
    <property type="match status" value="1"/>
</dbReference>
<keyword evidence="2" id="KW-0560">Oxidoreductase</keyword>
<accession>U1I0I1</accession>
<evidence type="ECO:0000259" key="3">
    <source>
        <dbReference type="Pfam" id="PF05368"/>
    </source>
</evidence>
<evidence type="ECO:0000256" key="2">
    <source>
        <dbReference type="ARBA" id="ARBA00023002"/>
    </source>
</evidence>
<dbReference type="Gene3D" id="3.40.50.720">
    <property type="entry name" value="NAD(P)-binding Rossmann-like Domain"/>
    <property type="match status" value="1"/>
</dbReference>
<feature type="domain" description="NmrA-like" evidence="3">
    <location>
        <begin position="7"/>
        <end position="139"/>
    </location>
</feature>
<name>U1I0I1_ENDPU</name>
<dbReference type="InterPro" id="IPR008030">
    <property type="entry name" value="NmrA-like"/>
</dbReference>
<dbReference type="Pfam" id="PF05368">
    <property type="entry name" value="NmrA"/>
    <property type="match status" value="1"/>
</dbReference>
<sequence>MSSQKLQNVAIVGAGGQVGKPTLQALLDTKRFNITVVTRESSSTKFPSDSSITVKSANYDSHDSIVSALKDNEALILMLNFEAMGQVQLQIIDAAADAGVKWILPTEFGADSANQGLVDMVPINAMRTEPRKRIEEAAKTHPGLSWIGVVNNPWFEYSLKGGFFGIDFKNKAATFYDEGTTRFNTTLIGTVGLAVARLLSLPIEATSGPSLSKYANKFIYISSFHTTQREILEAVQKATNTTDSDWTVKKASAQAWIDEGNEKVAKGDFSGMINLLYGAVMKEGLGGDFEATRGTSNEVLGLPKEDMVEVIKKIVEA</sequence>
<dbReference type="AlphaFoldDB" id="U1I0I1"/>
<dbReference type="InterPro" id="IPR051609">
    <property type="entry name" value="NmrA/Isoflavone_reductase-like"/>
</dbReference>
<keyword evidence="1" id="KW-0521">NADP</keyword>
<dbReference type="GO" id="GO:0016491">
    <property type="term" value="F:oxidoreductase activity"/>
    <property type="evidence" value="ECO:0007669"/>
    <property type="project" value="UniProtKB-KW"/>
</dbReference>
<reference evidence="5" key="1">
    <citation type="journal article" date="2014" name="BMC Genomics">
        <title>Genome characteristics reveal the impact of lichenization on lichen-forming fungus Endocarpon pusillum Hedwig (Verrucariales, Ascomycota).</title>
        <authorList>
            <person name="Wang Y.-Y."/>
            <person name="Liu B."/>
            <person name="Zhang X.-Y."/>
            <person name="Zhou Q.-M."/>
            <person name="Zhang T."/>
            <person name="Li H."/>
            <person name="Yu Y.-F."/>
            <person name="Zhang X.-L."/>
            <person name="Hao X.-Y."/>
            <person name="Wang M."/>
            <person name="Wang L."/>
            <person name="Wei J.-C."/>
        </authorList>
    </citation>
    <scope>NUCLEOTIDE SEQUENCE [LARGE SCALE GENOMIC DNA]</scope>
    <source>
        <strain evidence="5">Z07020 / HMAS-L-300199</strain>
    </source>
</reference>
<organism evidence="4 5">
    <name type="scientific">Endocarpon pusillum (strain Z07020 / HMAS-L-300199)</name>
    <name type="common">Lichen-forming fungus</name>
    <dbReference type="NCBI Taxonomy" id="1263415"/>
    <lineage>
        <taxon>Eukaryota</taxon>
        <taxon>Fungi</taxon>
        <taxon>Dikarya</taxon>
        <taxon>Ascomycota</taxon>
        <taxon>Pezizomycotina</taxon>
        <taxon>Eurotiomycetes</taxon>
        <taxon>Chaetothyriomycetidae</taxon>
        <taxon>Verrucariales</taxon>
        <taxon>Verrucariaceae</taxon>
        <taxon>Endocarpon</taxon>
    </lineage>
</organism>